<accession>A0AAJ6AJ38</accession>
<feature type="transmembrane region" description="Helical" evidence="8">
    <location>
        <begin position="158"/>
        <end position="179"/>
    </location>
</feature>
<evidence type="ECO:0000256" key="8">
    <source>
        <dbReference type="SAM" id="Phobius"/>
    </source>
</evidence>
<name>A0AAJ6AJ38_9MICC</name>
<evidence type="ECO:0000313" key="9">
    <source>
        <dbReference type="EMBL" id="WGH93169.1"/>
    </source>
</evidence>
<evidence type="ECO:0000256" key="1">
    <source>
        <dbReference type="ARBA" id="ARBA00004651"/>
    </source>
</evidence>
<dbReference type="GO" id="GO:0033214">
    <property type="term" value="P:siderophore-iron import into cell"/>
    <property type="evidence" value="ECO:0007669"/>
    <property type="project" value="TreeGrafter"/>
</dbReference>
<comment type="similarity">
    <text evidence="2">Belongs to the binding-protein-dependent transport system permease family. FecCD subfamily.</text>
</comment>
<evidence type="ECO:0000256" key="4">
    <source>
        <dbReference type="ARBA" id="ARBA00022475"/>
    </source>
</evidence>
<keyword evidence="4" id="KW-1003">Cell membrane</keyword>
<dbReference type="PANTHER" id="PTHR30472:SF19">
    <property type="entry name" value="PETROBACTIN IMPORT SYSTEM PERMEASE PROTEIN YCLO"/>
    <property type="match status" value="1"/>
</dbReference>
<dbReference type="GO" id="GO:0005886">
    <property type="term" value="C:plasma membrane"/>
    <property type="evidence" value="ECO:0007669"/>
    <property type="project" value="UniProtKB-SubCell"/>
</dbReference>
<reference evidence="9 10" key="1">
    <citation type="submission" date="2023-03" db="EMBL/GenBank/DDBJ databases">
        <title>Complete genome sequences of several Auritidibacter ignavus strains isolated from ear infections.</title>
        <authorList>
            <person name="Baehr T."/>
            <person name="Baumhoegger A.M."/>
        </authorList>
    </citation>
    <scope>NUCLEOTIDE SEQUENCE [LARGE SCALE GENOMIC DNA]</scope>
    <source>
        <strain evidence="9 10">BABAE-6</strain>
    </source>
</reference>
<evidence type="ECO:0000256" key="6">
    <source>
        <dbReference type="ARBA" id="ARBA00022989"/>
    </source>
</evidence>
<organism evidence="9 10">
    <name type="scientific">Auritidibacter ignavus</name>
    <dbReference type="NCBI Taxonomy" id="678932"/>
    <lineage>
        <taxon>Bacteria</taxon>
        <taxon>Bacillati</taxon>
        <taxon>Actinomycetota</taxon>
        <taxon>Actinomycetes</taxon>
        <taxon>Micrococcales</taxon>
        <taxon>Micrococcaceae</taxon>
        <taxon>Auritidibacter</taxon>
    </lineage>
</organism>
<dbReference type="GeneID" id="83696752"/>
<evidence type="ECO:0000313" key="10">
    <source>
        <dbReference type="Proteomes" id="UP001224674"/>
    </source>
</evidence>
<dbReference type="EMBL" id="CP122566">
    <property type="protein sequence ID" value="WGH93169.1"/>
    <property type="molecule type" value="Genomic_DNA"/>
</dbReference>
<feature type="transmembrane region" description="Helical" evidence="8">
    <location>
        <begin position="27"/>
        <end position="50"/>
    </location>
</feature>
<evidence type="ECO:0000256" key="7">
    <source>
        <dbReference type="ARBA" id="ARBA00023136"/>
    </source>
</evidence>
<keyword evidence="10" id="KW-1185">Reference proteome</keyword>
<dbReference type="Gene3D" id="1.10.3470.10">
    <property type="entry name" value="ABC transporter involved in vitamin B12 uptake, BtuC"/>
    <property type="match status" value="1"/>
</dbReference>
<dbReference type="InterPro" id="IPR037294">
    <property type="entry name" value="ABC_BtuC-like"/>
</dbReference>
<gene>
    <name evidence="9" type="ORF">QDX21_12920</name>
</gene>
<keyword evidence="5 8" id="KW-0812">Transmembrane</keyword>
<evidence type="ECO:0000256" key="2">
    <source>
        <dbReference type="ARBA" id="ARBA00007935"/>
    </source>
</evidence>
<dbReference type="RefSeq" id="WP_110110275.1">
    <property type="nucleotide sequence ID" value="NZ_CP122561.1"/>
</dbReference>
<keyword evidence="7 8" id="KW-0472">Membrane</keyword>
<dbReference type="PANTHER" id="PTHR30472">
    <property type="entry name" value="FERRIC ENTEROBACTIN TRANSPORT SYSTEM PERMEASE PROTEIN"/>
    <property type="match status" value="1"/>
</dbReference>
<keyword evidence="6 8" id="KW-1133">Transmembrane helix</keyword>
<feature type="transmembrane region" description="Helical" evidence="8">
    <location>
        <begin position="253"/>
        <end position="281"/>
    </location>
</feature>
<protein>
    <submittedName>
        <fullName evidence="9">Iron chelate uptake ABC transporter family permease subunit</fullName>
    </submittedName>
</protein>
<feature type="transmembrane region" description="Helical" evidence="8">
    <location>
        <begin position="293"/>
        <end position="312"/>
    </location>
</feature>
<dbReference type="Pfam" id="PF01032">
    <property type="entry name" value="FecCD"/>
    <property type="match status" value="1"/>
</dbReference>
<dbReference type="GO" id="GO:0022857">
    <property type="term" value="F:transmembrane transporter activity"/>
    <property type="evidence" value="ECO:0007669"/>
    <property type="project" value="InterPro"/>
</dbReference>
<comment type="subcellular location">
    <subcellularLocation>
        <location evidence="1">Cell membrane</location>
        <topology evidence="1">Multi-pass membrane protein</topology>
    </subcellularLocation>
</comment>
<keyword evidence="3" id="KW-0813">Transport</keyword>
<feature type="transmembrane region" description="Helical" evidence="8">
    <location>
        <begin position="132"/>
        <end position="151"/>
    </location>
</feature>
<evidence type="ECO:0000256" key="5">
    <source>
        <dbReference type="ARBA" id="ARBA00022692"/>
    </source>
</evidence>
<feature type="transmembrane region" description="Helical" evidence="8">
    <location>
        <begin position="206"/>
        <end position="222"/>
    </location>
</feature>
<dbReference type="SUPFAM" id="SSF81345">
    <property type="entry name" value="ABC transporter involved in vitamin B12 uptake, BtuC"/>
    <property type="match status" value="1"/>
</dbReference>
<feature type="transmembrane region" description="Helical" evidence="8">
    <location>
        <begin position="70"/>
        <end position="93"/>
    </location>
</feature>
<sequence>MFKTPQAPQRHRAKTGSFVTARHRKRYFILVASLIVLSLLTTMGMLTYGIPVPFGHKGFWLIVESRLSTIVVMMLVATCHAMATVSFQTATANRIVTPSILGFESLYVAIQTALVFFFGIAGAAIGRGLVPFILQMVLMVGLASLLYGWLLSGRFSNVHIMLLVGVVIGGGLSSLSAFMQRMLDPNEFDVLSARTFGNLANANTDFLPVVIPLVIVVAFLLLRRANRLNVLSLGKPVAENLGLVHRHEVMKTLLLVSILMAVTTSLVGPMTFLGFLIAAMAYSFTDTYDHKRIFPVAILLGYVVLTGAYFVLRNIFYAQGAVTVIIEMIGGLVFLVVIMRKGRL</sequence>
<evidence type="ECO:0000256" key="3">
    <source>
        <dbReference type="ARBA" id="ARBA00022448"/>
    </source>
</evidence>
<dbReference type="InterPro" id="IPR000522">
    <property type="entry name" value="ABC_transptr_permease_BtuC"/>
</dbReference>
<feature type="transmembrane region" description="Helical" evidence="8">
    <location>
        <begin position="105"/>
        <end position="126"/>
    </location>
</feature>
<feature type="transmembrane region" description="Helical" evidence="8">
    <location>
        <begin position="319"/>
        <end position="339"/>
    </location>
</feature>
<dbReference type="Proteomes" id="UP001224674">
    <property type="component" value="Chromosome"/>
</dbReference>
<dbReference type="AlphaFoldDB" id="A0AAJ6AJ38"/>
<proteinExistence type="inferred from homology"/>